<comment type="subcellular location">
    <subcellularLocation>
        <location evidence="1">Nucleus</location>
    </subcellularLocation>
</comment>
<dbReference type="EMBL" id="LCUC01000616">
    <property type="protein sequence ID" value="KKY29762.1"/>
    <property type="molecule type" value="Genomic_DNA"/>
</dbReference>
<evidence type="ECO:0000313" key="7">
    <source>
        <dbReference type="EMBL" id="KKY29762.1"/>
    </source>
</evidence>
<proteinExistence type="predicted"/>
<keyword evidence="6" id="KW-0539">Nucleus</keyword>
<dbReference type="PANTHER" id="PTHR37534:SF46">
    <property type="entry name" value="ZN(II)2CYS6 TRANSCRIPTION FACTOR (EUROFUNG)"/>
    <property type="match status" value="1"/>
</dbReference>
<protein>
    <submittedName>
        <fullName evidence="7">Putative fungal zn binuclear cluster domain containing protein</fullName>
    </submittedName>
</protein>
<keyword evidence="2" id="KW-0862">Zinc</keyword>
<dbReference type="Pfam" id="PF11951">
    <property type="entry name" value="Fungal_trans_2"/>
    <property type="match status" value="1"/>
</dbReference>
<gene>
    <name evidence="7" type="ORF">UCDDA912_g10312</name>
</gene>
<evidence type="ECO:0000313" key="8">
    <source>
        <dbReference type="Proteomes" id="UP000034680"/>
    </source>
</evidence>
<evidence type="ECO:0000256" key="4">
    <source>
        <dbReference type="ARBA" id="ARBA00023125"/>
    </source>
</evidence>
<evidence type="ECO:0000256" key="5">
    <source>
        <dbReference type="ARBA" id="ARBA00023163"/>
    </source>
</evidence>
<evidence type="ECO:0000256" key="3">
    <source>
        <dbReference type="ARBA" id="ARBA00023015"/>
    </source>
</evidence>
<dbReference type="OrthoDB" id="3477330at2759"/>
<accession>A0A0G2F4R7</accession>
<name>A0A0G2F4R7_9PEZI</name>
<dbReference type="InterPro" id="IPR021858">
    <property type="entry name" value="Fun_TF"/>
</dbReference>
<keyword evidence="3" id="KW-0805">Transcription regulation</keyword>
<reference evidence="7 8" key="1">
    <citation type="submission" date="2015-05" db="EMBL/GenBank/DDBJ databases">
        <title>Distinctive expansion of gene families associated with plant cell wall degradation and secondary metabolism in the genomes of grapevine trunk pathogens.</title>
        <authorList>
            <person name="Lawrence D.P."/>
            <person name="Travadon R."/>
            <person name="Rolshausen P.E."/>
            <person name="Baumgartner K."/>
        </authorList>
    </citation>
    <scope>NUCLEOTIDE SEQUENCE [LARGE SCALE GENOMIC DNA]</scope>
    <source>
        <strain evidence="7">DA912</strain>
    </source>
</reference>
<organism evidence="7 8">
    <name type="scientific">Diaporthe ampelina</name>
    <dbReference type="NCBI Taxonomy" id="1214573"/>
    <lineage>
        <taxon>Eukaryota</taxon>
        <taxon>Fungi</taxon>
        <taxon>Dikarya</taxon>
        <taxon>Ascomycota</taxon>
        <taxon>Pezizomycotina</taxon>
        <taxon>Sordariomycetes</taxon>
        <taxon>Sordariomycetidae</taxon>
        <taxon>Diaporthales</taxon>
        <taxon>Diaporthaceae</taxon>
        <taxon>Diaporthe</taxon>
    </lineage>
</organism>
<dbReference type="GO" id="GO:0005634">
    <property type="term" value="C:nucleus"/>
    <property type="evidence" value="ECO:0007669"/>
    <property type="project" value="UniProtKB-SubCell"/>
</dbReference>
<evidence type="ECO:0000256" key="6">
    <source>
        <dbReference type="ARBA" id="ARBA00023242"/>
    </source>
</evidence>
<evidence type="ECO:0000256" key="1">
    <source>
        <dbReference type="ARBA" id="ARBA00004123"/>
    </source>
</evidence>
<dbReference type="Proteomes" id="UP000034680">
    <property type="component" value="Unassembled WGS sequence"/>
</dbReference>
<dbReference type="AlphaFoldDB" id="A0A0G2F4R7"/>
<sequence length="707" mass="78057">MSMPSKQKRLIHHWITFTSRKIVLLDEPHNPCRTMMLPMALKGLVSKAGDSNADVAIFHAICSAAAYNLFELGGRSTEQDHVLALHHDSEAIRHLRHNLARADEHQDQSCAMAIMACIAVEAVSGTTQRWRTHVSGGLAYLSRLQARGVDEMALSAFRQHMVKMAILCDFPVPDNLKSFLNDDGGSASGLEFTFPYYGVSKSTLQAHDRINKLATASSDRTPAMEQELDAFELQLYLQFPALPLQVLSSEASKLHAAVVHHTSTAFYYSGLVFFQRSIRRSPVAAVQELVELGVQELENIEVVGKGNLGCMMLWPALVLGAECNTPSSQRRMRAWFQREGGGLAGYDCTAAHVYNFFYKMANAYQNHVPTINGVNAGPGIQEKLQGLYAIISMSVDEKKYQETFSIFAQAQKAYDAHHEGPKPDCGSVESNVVEHIFCDIASLASESLNCQVSARRDASPDGCQGPHMLAREVEADDVGLAIAFAHKSLEFSGIADRKRFFGHYRRAVAYANMGDYMTELNTVVPEPERTELLSGTVPAWNDAARSYRCAAQDAFFAVHVAGATAAGVPQTRVDTIRALHSQACGKLGINAYEHFAQMHRAGLARLQLPALGLWEGDPTLSEYWGPYRMMLMALFRRREHSDIPTAADLWDELEKLKINWVHDEGGQISLEGLAGAHMTPTLVVPDNTRDGLRAAGLYGDKFEMARR</sequence>
<dbReference type="STRING" id="1214573.A0A0G2F4R7"/>
<dbReference type="GO" id="GO:0003677">
    <property type="term" value="F:DNA binding"/>
    <property type="evidence" value="ECO:0007669"/>
    <property type="project" value="UniProtKB-KW"/>
</dbReference>
<keyword evidence="8" id="KW-1185">Reference proteome</keyword>
<evidence type="ECO:0000256" key="2">
    <source>
        <dbReference type="ARBA" id="ARBA00022833"/>
    </source>
</evidence>
<keyword evidence="4" id="KW-0238">DNA-binding</keyword>
<comment type="caution">
    <text evidence="7">The sequence shown here is derived from an EMBL/GenBank/DDBJ whole genome shotgun (WGS) entry which is preliminary data.</text>
</comment>
<dbReference type="PANTHER" id="PTHR37534">
    <property type="entry name" value="TRANSCRIPTIONAL ACTIVATOR PROTEIN UGA3"/>
    <property type="match status" value="1"/>
</dbReference>
<reference evidence="7 8" key="2">
    <citation type="submission" date="2015-05" db="EMBL/GenBank/DDBJ databases">
        <authorList>
            <person name="Morales-Cruz A."/>
            <person name="Amrine K.C."/>
            <person name="Cantu D."/>
        </authorList>
    </citation>
    <scope>NUCLEOTIDE SEQUENCE [LARGE SCALE GENOMIC DNA]</scope>
    <source>
        <strain evidence="7">DA912</strain>
    </source>
</reference>
<keyword evidence="5" id="KW-0804">Transcription</keyword>